<evidence type="ECO:0000313" key="2">
    <source>
        <dbReference type="Proteomes" id="UP000315295"/>
    </source>
</evidence>
<accession>A0A540K9Y6</accession>
<dbReference type="Proteomes" id="UP000315295">
    <property type="component" value="Unassembled WGS sequence"/>
</dbReference>
<reference evidence="1 2" key="1">
    <citation type="journal article" date="2019" name="G3 (Bethesda)">
        <title>Sequencing of a Wild Apple (Malus baccata) Genome Unravels the Differences Between Cultivated and Wild Apple Species Regarding Disease Resistance and Cold Tolerance.</title>
        <authorList>
            <person name="Chen X."/>
        </authorList>
    </citation>
    <scope>NUCLEOTIDE SEQUENCE [LARGE SCALE GENOMIC DNA]</scope>
    <source>
        <strain evidence="2">cv. Shandingzi</strain>
        <tissue evidence="1">Leaves</tissue>
    </source>
</reference>
<proteinExistence type="predicted"/>
<protein>
    <submittedName>
        <fullName evidence="1">Uncharacterized protein</fullName>
    </submittedName>
</protein>
<gene>
    <name evidence="1" type="ORF">C1H46_043489</name>
</gene>
<name>A0A540K9Y6_MALBA</name>
<sequence>MVFRGEKFCGIRNLLLEAMLVTYLSLKRPLLGSMMSIGVGVGIDTMVFPWGYGTYVPIAKNEDLSLRGSPT</sequence>
<keyword evidence="2" id="KW-1185">Reference proteome</keyword>
<organism evidence="1 2">
    <name type="scientific">Malus baccata</name>
    <name type="common">Siberian crab apple</name>
    <name type="synonym">Pyrus baccata</name>
    <dbReference type="NCBI Taxonomy" id="106549"/>
    <lineage>
        <taxon>Eukaryota</taxon>
        <taxon>Viridiplantae</taxon>
        <taxon>Streptophyta</taxon>
        <taxon>Embryophyta</taxon>
        <taxon>Tracheophyta</taxon>
        <taxon>Spermatophyta</taxon>
        <taxon>Magnoliopsida</taxon>
        <taxon>eudicotyledons</taxon>
        <taxon>Gunneridae</taxon>
        <taxon>Pentapetalae</taxon>
        <taxon>rosids</taxon>
        <taxon>fabids</taxon>
        <taxon>Rosales</taxon>
        <taxon>Rosaceae</taxon>
        <taxon>Amygdaloideae</taxon>
        <taxon>Maleae</taxon>
        <taxon>Malus</taxon>
    </lineage>
</organism>
<dbReference type="EMBL" id="VIEB01001643">
    <property type="protein sequence ID" value="TQD70980.1"/>
    <property type="molecule type" value="Genomic_DNA"/>
</dbReference>
<comment type="caution">
    <text evidence="1">The sequence shown here is derived from an EMBL/GenBank/DDBJ whole genome shotgun (WGS) entry which is preliminary data.</text>
</comment>
<evidence type="ECO:0000313" key="1">
    <source>
        <dbReference type="EMBL" id="TQD70980.1"/>
    </source>
</evidence>
<dbReference type="AlphaFoldDB" id="A0A540K9Y6"/>